<sequence>MWLPGDTIPRLGEYITVGLHRYAEWQNLAFQATTDLPNGGPDEKSTGSMVERSQYATPKRILSRPTENHRPVTSVTVAGPSPVETEGKLEAEERIRDRPSDVSSPVEVAVQDQTDTTPAETPIEPAPSEMEPAESPQGESVCYNEGGELFAEDVESHWWCCRRSPPPPRR</sequence>
<dbReference type="AlphaFoldDB" id="A0A9W6XTA5"/>
<evidence type="ECO:0000256" key="1">
    <source>
        <dbReference type="SAM" id="MobiDB-lite"/>
    </source>
</evidence>
<evidence type="ECO:0000313" key="3">
    <source>
        <dbReference type="Proteomes" id="UP001165121"/>
    </source>
</evidence>
<evidence type="ECO:0000313" key="2">
    <source>
        <dbReference type="EMBL" id="GMF44826.1"/>
    </source>
</evidence>
<feature type="region of interest" description="Disordered" evidence="1">
    <location>
        <begin position="33"/>
        <end position="142"/>
    </location>
</feature>
<protein>
    <submittedName>
        <fullName evidence="2">Unnamed protein product</fullName>
    </submittedName>
</protein>
<name>A0A9W6XTA5_9STRA</name>
<organism evidence="2 3">
    <name type="scientific">Phytophthora fragariaefolia</name>
    <dbReference type="NCBI Taxonomy" id="1490495"/>
    <lineage>
        <taxon>Eukaryota</taxon>
        <taxon>Sar</taxon>
        <taxon>Stramenopiles</taxon>
        <taxon>Oomycota</taxon>
        <taxon>Peronosporomycetes</taxon>
        <taxon>Peronosporales</taxon>
        <taxon>Peronosporaceae</taxon>
        <taxon>Phytophthora</taxon>
    </lineage>
</organism>
<gene>
    <name evidence="2" type="ORF">Pfra01_001580200</name>
</gene>
<proteinExistence type="predicted"/>
<dbReference type="Proteomes" id="UP001165121">
    <property type="component" value="Unassembled WGS sequence"/>
</dbReference>
<accession>A0A9W6XTA5</accession>
<reference evidence="2" key="1">
    <citation type="submission" date="2023-04" db="EMBL/GenBank/DDBJ databases">
        <title>Phytophthora fragariaefolia NBRC 109709.</title>
        <authorList>
            <person name="Ichikawa N."/>
            <person name="Sato H."/>
            <person name="Tonouchi N."/>
        </authorList>
    </citation>
    <scope>NUCLEOTIDE SEQUENCE</scope>
    <source>
        <strain evidence="2">NBRC 109709</strain>
    </source>
</reference>
<comment type="caution">
    <text evidence="2">The sequence shown here is derived from an EMBL/GenBank/DDBJ whole genome shotgun (WGS) entry which is preliminary data.</text>
</comment>
<feature type="compositionally biased region" description="Low complexity" evidence="1">
    <location>
        <begin position="114"/>
        <end position="136"/>
    </location>
</feature>
<keyword evidence="3" id="KW-1185">Reference proteome</keyword>
<dbReference type="EMBL" id="BSXT01001733">
    <property type="protein sequence ID" value="GMF44826.1"/>
    <property type="molecule type" value="Genomic_DNA"/>
</dbReference>
<feature type="compositionally biased region" description="Basic and acidic residues" evidence="1">
    <location>
        <begin position="85"/>
        <end position="100"/>
    </location>
</feature>